<dbReference type="AlphaFoldDB" id="A0A0G2HYG7"/>
<protein>
    <submittedName>
        <fullName evidence="1">Uncharacterized protein</fullName>
    </submittedName>
</protein>
<name>A0A0G2HYG7_9PEZI</name>
<evidence type="ECO:0000313" key="2">
    <source>
        <dbReference type="Proteomes" id="UP000034680"/>
    </source>
</evidence>
<reference evidence="1 2" key="2">
    <citation type="submission" date="2015-05" db="EMBL/GenBank/DDBJ databases">
        <authorList>
            <person name="Morales-Cruz A."/>
            <person name="Amrine K.C."/>
            <person name="Cantu D."/>
        </authorList>
    </citation>
    <scope>NUCLEOTIDE SEQUENCE [LARGE SCALE GENOMIC DNA]</scope>
    <source>
        <strain evidence="1">DA912</strain>
    </source>
</reference>
<gene>
    <name evidence="1" type="ORF">UCDDA912_g00268</name>
</gene>
<dbReference type="OrthoDB" id="5235392at2759"/>
<dbReference type="Proteomes" id="UP000034680">
    <property type="component" value="Unassembled WGS sequence"/>
</dbReference>
<reference evidence="1 2" key="1">
    <citation type="submission" date="2015-05" db="EMBL/GenBank/DDBJ databases">
        <title>Distinctive expansion of gene families associated with plant cell wall degradation and secondary metabolism in the genomes of grapevine trunk pathogens.</title>
        <authorList>
            <person name="Lawrence D.P."/>
            <person name="Travadon R."/>
            <person name="Rolshausen P.E."/>
            <person name="Baumgartner K."/>
        </authorList>
    </citation>
    <scope>NUCLEOTIDE SEQUENCE [LARGE SCALE GENOMIC DNA]</scope>
    <source>
        <strain evidence="1">DA912</strain>
    </source>
</reference>
<comment type="caution">
    <text evidence="1">The sequence shown here is derived from an EMBL/GenBank/DDBJ whole genome shotgun (WGS) entry which is preliminary data.</text>
</comment>
<proteinExistence type="predicted"/>
<sequence length="148" mass="16998">MNKISCAVDFPLGLVVSRKFHERSDECFLALLEAGADINSQAESEEEIRDLKDRLLVFAFRPRASLEVLEAVLEMGIADTEHGRERLAEVATSRCWYHGDRPDGREIWSMQDESLQTQRQYIALRKVPLSEEQKARFWCDAGESPQQQ</sequence>
<dbReference type="EMBL" id="LCUC01000012">
    <property type="protein sequence ID" value="KKY39723.1"/>
    <property type="molecule type" value="Genomic_DNA"/>
</dbReference>
<evidence type="ECO:0000313" key="1">
    <source>
        <dbReference type="EMBL" id="KKY39723.1"/>
    </source>
</evidence>
<organism evidence="1 2">
    <name type="scientific">Diaporthe ampelina</name>
    <dbReference type="NCBI Taxonomy" id="1214573"/>
    <lineage>
        <taxon>Eukaryota</taxon>
        <taxon>Fungi</taxon>
        <taxon>Dikarya</taxon>
        <taxon>Ascomycota</taxon>
        <taxon>Pezizomycotina</taxon>
        <taxon>Sordariomycetes</taxon>
        <taxon>Sordariomycetidae</taxon>
        <taxon>Diaporthales</taxon>
        <taxon>Diaporthaceae</taxon>
        <taxon>Diaporthe</taxon>
    </lineage>
</organism>
<accession>A0A0G2HYG7</accession>
<keyword evidence="2" id="KW-1185">Reference proteome</keyword>